<proteinExistence type="predicted"/>
<evidence type="ECO:0000313" key="2">
    <source>
        <dbReference type="EMBL" id="PSR30383.1"/>
    </source>
</evidence>
<dbReference type="AlphaFoldDB" id="A0A2T2X7A4"/>
<protein>
    <recommendedName>
        <fullName evidence="1">Thiosulphate:quinone oxidoreductase small subunit DoxA domain-containing protein</fullName>
    </recommendedName>
</protein>
<name>A0A2T2X7A4_9FIRM</name>
<dbReference type="EMBL" id="PXYT01000011">
    <property type="protein sequence ID" value="PSR30383.1"/>
    <property type="molecule type" value="Genomic_DNA"/>
</dbReference>
<evidence type="ECO:0000313" key="3">
    <source>
        <dbReference type="Proteomes" id="UP000242699"/>
    </source>
</evidence>
<organism evidence="2 3">
    <name type="scientific">Sulfobacillus benefaciens</name>
    <dbReference type="NCBI Taxonomy" id="453960"/>
    <lineage>
        <taxon>Bacteria</taxon>
        <taxon>Bacillati</taxon>
        <taxon>Bacillota</taxon>
        <taxon>Clostridia</taxon>
        <taxon>Eubacteriales</taxon>
        <taxon>Clostridiales Family XVII. Incertae Sedis</taxon>
        <taxon>Sulfobacillus</taxon>
    </lineage>
</organism>
<feature type="domain" description="Thiosulphate:quinone oxidoreductase small subunit DoxA" evidence="1">
    <location>
        <begin position="43"/>
        <end position="175"/>
    </location>
</feature>
<dbReference type="InterPro" id="IPR011636">
    <property type="entry name" value="DoxA"/>
</dbReference>
<dbReference type="Proteomes" id="UP000242699">
    <property type="component" value="Unassembled WGS sequence"/>
</dbReference>
<accession>A0A2T2X7A4</accession>
<comment type="caution">
    <text evidence="2">The sequence shown here is derived from an EMBL/GenBank/DDBJ whole genome shotgun (WGS) entry which is preliminary data.</text>
</comment>
<sequence length="181" mass="19871">MTNRPIGPEAVKTPLEPSIVRRKSWVMLIIAVVVTLLAYQLEHHGLWGKLTNYSKTPQINLSGTHVSQRDLSLSLYRTGGPATYGSFVVQVTLKGVSGRRPWEVWGPKTLASLPSSALHNRYHFQQVKTGPWGLVVPLAAMARLTLPLSASADHKLKGAHRAEIIVQDVSGLAWTTVVPIR</sequence>
<gene>
    <name evidence="2" type="ORF">C7B43_06260</name>
</gene>
<evidence type="ECO:0000259" key="1">
    <source>
        <dbReference type="Pfam" id="PF07680"/>
    </source>
</evidence>
<reference evidence="2 3" key="1">
    <citation type="journal article" date="2014" name="BMC Genomics">
        <title>Comparison of environmental and isolate Sulfobacillus genomes reveals diverse carbon, sulfur, nitrogen, and hydrogen metabolisms.</title>
        <authorList>
            <person name="Justice N.B."/>
            <person name="Norman A."/>
            <person name="Brown C.T."/>
            <person name="Singh A."/>
            <person name="Thomas B.C."/>
            <person name="Banfield J.F."/>
        </authorList>
    </citation>
    <scope>NUCLEOTIDE SEQUENCE [LARGE SCALE GENOMIC DNA]</scope>
    <source>
        <strain evidence="2">AMDSBA1</strain>
    </source>
</reference>
<dbReference type="Pfam" id="PF07680">
    <property type="entry name" value="DoxA"/>
    <property type="match status" value="1"/>
</dbReference>